<keyword evidence="7 9" id="KW-0234">DNA repair</keyword>
<feature type="domain" description="Methylguanine DNA methyltransferase ribonuclease-like" evidence="11">
    <location>
        <begin position="1"/>
        <end position="62"/>
    </location>
</feature>
<evidence type="ECO:0000256" key="1">
    <source>
        <dbReference type="ARBA" id="ARBA00001286"/>
    </source>
</evidence>
<dbReference type="GO" id="GO:0003908">
    <property type="term" value="F:methylated-DNA-[protein]-cysteine S-methyltransferase activity"/>
    <property type="evidence" value="ECO:0007669"/>
    <property type="project" value="UniProtKB-UniRule"/>
</dbReference>
<evidence type="ECO:0000313" key="12">
    <source>
        <dbReference type="EMBL" id="MCP8968889.1"/>
    </source>
</evidence>
<evidence type="ECO:0000259" key="10">
    <source>
        <dbReference type="Pfam" id="PF01035"/>
    </source>
</evidence>
<organism evidence="12 13">
    <name type="scientific">Ectobacillus ponti</name>
    <dbReference type="NCBI Taxonomy" id="2961894"/>
    <lineage>
        <taxon>Bacteria</taxon>
        <taxon>Bacillati</taxon>
        <taxon>Bacillota</taxon>
        <taxon>Bacilli</taxon>
        <taxon>Bacillales</taxon>
        <taxon>Bacillaceae</taxon>
        <taxon>Ectobacillus</taxon>
    </lineage>
</organism>
<comment type="catalytic activity">
    <reaction evidence="8 9">
        <text>a 6-O-methyl-2'-deoxyguanosine in DNA + L-cysteinyl-[protein] = S-methyl-L-cysteinyl-[protein] + a 2'-deoxyguanosine in DNA</text>
        <dbReference type="Rhea" id="RHEA:24000"/>
        <dbReference type="Rhea" id="RHEA-COMP:10131"/>
        <dbReference type="Rhea" id="RHEA-COMP:10132"/>
        <dbReference type="Rhea" id="RHEA-COMP:11367"/>
        <dbReference type="Rhea" id="RHEA-COMP:11368"/>
        <dbReference type="ChEBI" id="CHEBI:29950"/>
        <dbReference type="ChEBI" id="CHEBI:82612"/>
        <dbReference type="ChEBI" id="CHEBI:85445"/>
        <dbReference type="ChEBI" id="CHEBI:85448"/>
        <dbReference type="EC" id="2.1.1.63"/>
    </reaction>
</comment>
<dbReference type="InterPro" id="IPR036388">
    <property type="entry name" value="WH-like_DNA-bd_sf"/>
</dbReference>
<dbReference type="Proteomes" id="UP001156102">
    <property type="component" value="Unassembled WGS sequence"/>
</dbReference>
<dbReference type="InterPro" id="IPR036631">
    <property type="entry name" value="MGMT_N_sf"/>
</dbReference>
<dbReference type="InterPro" id="IPR008332">
    <property type="entry name" value="MethylG_MeTrfase_N"/>
</dbReference>
<evidence type="ECO:0000256" key="4">
    <source>
        <dbReference type="ARBA" id="ARBA00022603"/>
    </source>
</evidence>
<sequence>MYQSYYKSELGWIEIKGTESGIAAVEFVENPGTEQFHPIVEQAKTELDEYFKKQRTAFTVPLCAAGTPFQKQAWDALCTVPFGETASYADMAVKVGNPKAVRAIGGANNKNPISIIVPCHRIIGKNGKLVGYGGGLWRKEWLLKHEGVLPEEAGK</sequence>
<dbReference type="SUPFAM" id="SSF53155">
    <property type="entry name" value="Methylated DNA-protein cysteine methyltransferase domain"/>
    <property type="match status" value="1"/>
</dbReference>
<evidence type="ECO:0000259" key="11">
    <source>
        <dbReference type="Pfam" id="PF02870"/>
    </source>
</evidence>
<proteinExistence type="inferred from homology"/>
<dbReference type="InterPro" id="IPR014048">
    <property type="entry name" value="MethylDNA_cys_MeTrfase_DNA-bd"/>
</dbReference>
<gene>
    <name evidence="12" type="ORF">NK662_10095</name>
</gene>
<dbReference type="Gene3D" id="1.10.10.10">
    <property type="entry name" value="Winged helix-like DNA-binding domain superfamily/Winged helix DNA-binding domain"/>
    <property type="match status" value="1"/>
</dbReference>
<evidence type="ECO:0000256" key="6">
    <source>
        <dbReference type="ARBA" id="ARBA00022763"/>
    </source>
</evidence>
<dbReference type="InterPro" id="IPR001497">
    <property type="entry name" value="MethylDNA_cys_MeTrfase_AS"/>
</dbReference>
<keyword evidence="3 9" id="KW-0963">Cytoplasm</keyword>
<dbReference type="FunFam" id="1.10.10.10:FF:000214">
    <property type="entry name" value="Methylated-DNA--protein-cysteine methyltransferase"/>
    <property type="match status" value="1"/>
</dbReference>
<evidence type="ECO:0000256" key="3">
    <source>
        <dbReference type="ARBA" id="ARBA00022490"/>
    </source>
</evidence>
<evidence type="ECO:0000256" key="7">
    <source>
        <dbReference type="ARBA" id="ARBA00023204"/>
    </source>
</evidence>
<evidence type="ECO:0000313" key="13">
    <source>
        <dbReference type="Proteomes" id="UP001156102"/>
    </source>
</evidence>
<dbReference type="NCBIfam" id="TIGR00589">
    <property type="entry name" value="ogt"/>
    <property type="match status" value="1"/>
</dbReference>
<keyword evidence="6 9" id="KW-0227">DNA damage</keyword>
<dbReference type="InterPro" id="IPR023546">
    <property type="entry name" value="MGMT"/>
</dbReference>
<dbReference type="HAMAP" id="MF_00772">
    <property type="entry name" value="OGT"/>
    <property type="match status" value="1"/>
</dbReference>
<dbReference type="Gene3D" id="3.30.160.70">
    <property type="entry name" value="Methylated DNA-protein cysteine methyltransferase domain"/>
    <property type="match status" value="1"/>
</dbReference>
<evidence type="ECO:0000256" key="8">
    <source>
        <dbReference type="ARBA" id="ARBA00049348"/>
    </source>
</evidence>
<dbReference type="GO" id="GO:0005737">
    <property type="term" value="C:cytoplasm"/>
    <property type="evidence" value="ECO:0007669"/>
    <property type="project" value="UniProtKB-SubCell"/>
</dbReference>
<dbReference type="GO" id="GO:0032259">
    <property type="term" value="P:methylation"/>
    <property type="evidence" value="ECO:0007669"/>
    <property type="project" value="UniProtKB-KW"/>
</dbReference>
<dbReference type="CDD" id="cd06445">
    <property type="entry name" value="ATase"/>
    <property type="match status" value="1"/>
</dbReference>
<keyword evidence="13" id="KW-1185">Reference proteome</keyword>
<dbReference type="PROSITE" id="PS00374">
    <property type="entry name" value="MGMT"/>
    <property type="match status" value="1"/>
</dbReference>
<protein>
    <recommendedName>
        <fullName evidence="9">Methylated-DNA--protein-cysteine methyltransferase</fullName>
        <ecNumber evidence="9">2.1.1.63</ecNumber>
    </recommendedName>
    <alternativeName>
        <fullName evidence="9">6-O-methylguanine-DNA methyltransferase</fullName>
        <shortName evidence="9">MGMT</shortName>
    </alternativeName>
    <alternativeName>
        <fullName evidence="9">O-6-methylguanine-DNA-alkyltransferase</fullName>
    </alternativeName>
</protein>
<comment type="similarity">
    <text evidence="2 9">Belongs to the MGMT family.</text>
</comment>
<dbReference type="SUPFAM" id="SSF46767">
    <property type="entry name" value="Methylated DNA-protein cysteine methyltransferase, C-terminal domain"/>
    <property type="match status" value="1"/>
</dbReference>
<dbReference type="Pfam" id="PF02870">
    <property type="entry name" value="Methyltransf_1N"/>
    <property type="match status" value="1"/>
</dbReference>
<evidence type="ECO:0000256" key="5">
    <source>
        <dbReference type="ARBA" id="ARBA00022679"/>
    </source>
</evidence>
<comment type="catalytic activity">
    <reaction evidence="1 9">
        <text>a 4-O-methyl-thymidine in DNA + L-cysteinyl-[protein] = a thymidine in DNA + S-methyl-L-cysteinyl-[protein]</text>
        <dbReference type="Rhea" id="RHEA:53428"/>
        <dbReference type="Rhea" id="RHEA-COMP:10131"/>
        <dbReference type="Rhea" id="RHEA-COMP:10132"/>
        <dbReference type="Rhea" id="RHEA-COMP:13555"/>
        <dbReference type="Rhea" id="RHEA-COMP:13556"/>
        <dbReference type="ChEBI" id="CHEBI:29950"/>
        <dbReference type="ChEBI" id="CHEBI:82612"/>
        <dbReference type="ChEBI" id="CHEBI:137386"/>
        <dbReference type="ChEBI" id="CHEBI:137387"/>
        <dbReference type="EC" id="2.1.1.63"/>
    </reaction>
</comment>
<dbReference type="RefSeq" id="WP_254758799.1">
    <property type="nucleotide sequence ID" value="NZ_JANCLT010000004.1"/>
</dbReference>
<comment type="miscellaneous">
    <text evidence="9">This enzyme catalyzes only one turnover and therefore is not strictly catalytic. According to one definition, an enzyme is a biocatalyst that acts repeatedly and over many reaction cycles.</text>
</comment>
<comment type="function">
    <text evidence="9">Involved in the cellular defense against the biological effects of O6-methylguanine (O6-MeG) and O4-methylthymine (O4-MeT) in DNA. Repairs the methylated nucleobase in DNA by stoichiometrically transferring the methyl group to a cysteine residue in the enzyme. This is a suicide reaction: the enzyme is irreversibly inactivated.</text>
</comment>
<dbReference type="InterPro" id="IPR036217">
    <property type="entry name" value="MethylDNA_cys_MeTrfase_DNAb"/>
</dbReference>
<comment type="caution">
    <text evidence="12">The sequence shown here is derived from an EMBL/GenBank/DDBJ whole genome shotgun (WGS) entry which is preliminary data.</text>
</comment>
<comment type="subcellular location">
    <subcellularLocation>
        <location evidence="9">Cytoplasm</location>
    </subcellularLocation>
</comment>
<name>A0AA42BQW8_9BACI</name>
<keyword evidence="4 9" id="KW-0489">Methyltransferase</keyword>
<keyword evidence="5 9" id="KW-0808">Transferase</keyword>
<dbReference type="GO" id="GO:0006307">
    <property type="term" value="P:DNA alkylation repair"/>
    <property type="evidence" value="ECO:0007669"/>
    <property type="project" value="UniProtKB-UniRule"/>
</dbReference>
<feature type="domain" description="Methylated-DNA-[protein]-cysteine S-methyltransferase DNA binding" evidence="10">
    <location>
        <begin position="68"/>
        <end position="148"/>
    </location>
</feature>
<dbReference type="Pfam" id="PF01035">
    <property type="entry name" value="DNA_binding_1"/>
    <property type="match status" value="1"/>
</dbReference>
<dbReference type="EC" id="2.1.1.63" evidence="9"/>
<dbReference type="PANTHER" id="PTHR10815:SF5">
    <property type="entry name" value="METHYLATED-DNA--PROTEIN-CYSTEINE METHYLTRANSFERASE"/>
    <property type="match status" value="1"/>
</dbReference>
<accession>A0AA42BQW8</accession>
<reference evidence="12" key="1">
    <citation type="submission" date="2022-07" db="EMBL/GenBank/DDBJ databases">
        <authorList>
            <person name="Li W.-J."/>
            <person name="Deng Q.-Q."/>
        </authorList>
    </citation>
    <scope>NUCLEOTIDE SEQUENCE</scope>
    <source>
        <strain evidence="12">SYSU M60031</strain>
    </source>
</reference>
<evidence type="ECO:0000256" key="9">
    <source>
        <dbReference type="HAMAP-Rule" id="MF_00772"/>
    </source>
</evidence>
<evidence type="ECO:0000256" key="2">
    <source>
        <dbReference type="ARBA" id="ARBA00008711"/>
    </source>
</evidence>
<dbReference type="EMBL" id="JANCLT010000004">
    <property type="protein sequence ID" value="MCP8968889.1"/>
    <property type="molecule type" value="Genomic_DNA"/>
</dbReference>
<dbReference type="PANTHER" id="PTHR10815">
    <property type="entry name" value="METHYLATED-DNA--PROTEIN-CYSTEINE METHYLTRANSFERASE"/>
    <property type="match status" value="1"/>
</dbReference>
<dbReference type="AlphaFoldDB" id="A0AA42BQW8"/>
<feature type="active site" description="Nucleophile; methyl group acceptor" evidence="9">
    <location>
        <position position="119"/>
    </location>
</feature>